<evidence type="ECO:0000256" key="3">
    <source>
        <dbReference type="SAM" id="MobiDB-lite"/>
    </source>
</evidence>
<proteinExistence type="predicted"/>
<feature type="compositionally biased region" description="Low complexity" evidence="3">
    <location>
        <begin position="179"/>
        <end position="206"/>
    </location>
</feature>
<feature type="region of interest" description="Disordered" evidence="3">
    <location>
        <begin position="173"/>
        <end position="225"/>
    </location>
</feature>
<feature type="region of interest" description="Disordered" evidence="3">
    <location>
        <begin position="314"/>
        <end position="337"/>
    </location>
</feature>
<dbReference type="GO" id="GO:0003723">
    <property type="term" value="F:RNA binding"/>
    <property type="evidence" value="ECO:0007669"/>
    <property type="project" value="UniProtKB-UniRule"/>
</dbReference>
<reference evidence="5 6" key="1">
    <citation type="journal article" date="2024" name="Nat. Commun.">
        <title>Phylogenomics reveals the evolutionary origins of lichenization in chlorophyte algae.</title>
        <authorList>
            <person name="Puginier C."/>
            <person name="Libourel C."/>
            <person name="Otte J."/>
            <person name="Skaloud P."/>
            <person name="Haon M."/>
            <person name="Grisel S."/>
            <person name="Petersen M."/>
            <person name="Berrin J.G."/>
            <person name="Delaux P.M."/>
            <person name="Dal Grande F."/>
            <person name="Keller J."/>
        </authorList>
    </citation>
    <scope>NUCLEOTIDE SEQUENCE [LARGE SCALE GENOMIC DNA]</scope>
    <source>
        <strain evidence="5 6">SAG 2145</strain>
    </source>
</reference>
<feature type="domain" description="RRM" evidence="4">
    <location>
        <begin position="232"/>
        <end position="309"/>
    </location>
</feature>
<name>A0AAW1S2G0_9CHLO</name>
<dbReference type="EMBL" id="JALJOS010000004">
    <property type="protein sequence ID" value="KAK9840037.1"/>
    <property type="molecule type" value="Genomic_DNA"/>
</dbReference>
<comment type="caution">
    <text evidence="5">The sequence shown here is derived from an EMBL/GenBank/DDBJ whole genome shotgun (WGS) entry which is preliminary data.</text>
</comment>
<dbReference type="PROSITE" id="PS50102">
    <property type="entry name" value="RRM"/>
    <property type="match status" value="2"/>
</dbReference>
<dbReference type="InterPro" id="IPR000504">
    <property type="entry name" value="RRM_dom"/>
</dbReference>
<dbReference type="Pfam" id="PF00076">
    <property type="entry name" value="RRM_1"/>
    <property type="match status" value="2"/>
</dbReference>
<dbReference type="CDD" id="cd12271">
    <property type="entry name" value="RRM1_PHIP1"/>
    <property type="match status" value="1"/>
</dbReference>
<accession>A0AAW1S2G0</accession>
<dbReference type="PANTHER" id="PTHR23236">
    <property type="entry name" value="EUKARYOTIC TRANSLATION INITIATION FACTOR 4B/4H"/>
    <property type="match status" value="1"/>
</dbReference>
<evidence type="ECO:0000256" key="1">
    <source>
        <dbReference type="ARBA" id="ARBA00022884"/>
    </source>
</evidence>
<feature type="compositionally biased region" description="Low complexity" evidence="3">
    <location>
        <begin position="314"/>
        <end position="325"/>
    </location>
</feature>
<feature type="compositionally biased region" description="Basic and acidic residues" evidence="3">
    <location>
        <begin position="39"/>
        <end position="48"/>
    </location>
</feature>
<dbReference type="InterPro" id="IPR034361">
    <property type="entry name" value="PHIP1_RRM1"/>
</dbReference>
<dbReference type="AlphaFoldDB" id="A0AAW1S2G0"/>
<evidence type="ECO:0000259" key="4">
    <source>
        <dbReference type="PROSITE" id="PS50102"/>
    </source>
</evidence>
<sequence>MQPPRGAKKSPFVGRTEPLVDNKLLLYPRYQHISELLLEPEKQQEGSPKKPIPGAANTPDTNGKLKETPPPLNTVLNIDAAANGSANGAPSPEVIGGLSPVEEERPVKRPKREKKKKEKKHQERVLVSGTSNLEEAQHIRGVFGFKQASEGGDKVPASAGSFSFGFGVPAGSTQGAQDAAPTAVAASAAAPTSEDPLPAAEAPSEPASDHNRQANGNKAELSGRTGESLVPRRVFVGGMPFSLEEDEIREYWSYCGDIEEMDLMRFPDTGRFKGIAFITFKTEEACEEALKCNDTEVDGQHIRVERCKSAGYKGKAGEAGAAPDTTKPPPPKKPAQKTAGYHVAYVGNIAFAVGAHELHELFKDCDCKKVRLHTDRHTGQSKGFAHVHFKDEAALDKAMALDGSELNGPCQLPCIAISRAVQACTYHMIMPYYPKQIASAA</sequence>
<dbReference type="Proteomes" id="UP001438707">
    <property type="component" value="Unassembled WGS sequence"/>
</dbReference>
<dbReference type="SMART" id="SM00360">
    <property type="entry name" value="RRM"/>
    <property type="match status" value="2"/>
</dbReference>
<evidence type="ECO:0000313" key="5">
    <source>
        <dbReference type="EMBL" id="KAK9840037.1"/>
    </source>
</evidence>
<evidence type="ECO:0000256" key="2">
    <source>
        <dbReference type="PROSITE-ProRule" id="PRU00176"/>
    </source>
</evidence>
<evidence type="ECO:0000313" key="6">
    <source>
        <dbReference type="Proteomes" id="UP001438707"/>
    </source>
</evidence>
<protein>
    <recommendedName>
        <fullName evidence="4">RRM domain-containing protein</fullName>
    </recommendedName>
</protein>
<feature type="compositionally biased region" description="Low complexity" evidence="3">
    <location>
        <begin position="80"/>
        <end position="92"/>
    </location>
</feature>
<feature type="compositionally biased region" description="Basic residues" evidence="3">
    <location>
        <begin position="108"/>
        <end position="119"/>
    </location>
</feature>
<organism evidence="5 6">
    <name type="scientific">Apatococcus lobatus</name>
    <dbReference type="NCBI Taxonomy" id="904363"/>
    <lineage>
        <taxon>Eukaryota</taxon>
        <taxon>Viridiplantae</taxon>
        <taxon>Chlorophyta</taxon>
        <taxon>core chlorophytes</taxon>
        <taxon>Trebouxiophyceae</taxon>
        <taxon>Chlorellales</taxon>
        <taxon>Chlorellaceae</taxon>
        <taxon>Apatococcus</taxon>
    </lineage>
</organism>
<keyword evidence="1 2" id="KW-0694">RNA-binding</keyword>
<feature type="domain" description="RRM" evidence="4">
    <location>
        <begin position="342"/>
        <end position="408"/>
    </location>
</feature>
<keyword evidence="6" id="KW-1185">Reference proteome</keyword>
<dbReference type="SUPFAM" id="SSF54928">
    <property type="entry name" value="RNA-binding domain, RBD"/>
    <property type="match status" value="2"/>
</dbReference>
<dbReference type="PANTHER" id="PTHR23236:SF11">
    <property type="entry name" value="EUKARYOTIC TRANSLATION INITIATION FACTOR 4H"/>
    <property type="match status" value="1"/>
</dbReference>
<gene>
    <name evidence="5" type="ORF">WJX74_002389</name>
</gene>
<dbReference type="InterPro" id="IPR012677">
    <property type="entry name" value="Nucleotide-bd_a/b_plait_sf"/>
</dbReference>
<feature type="region of interest" description="Disordered" evidence="3">
    <location>
        <begin position="37"/>
        <end position="132"/>
    </location>
</feature>
<dbReference type="InterPro" id="IPR035979">
    <property type="entry name" value="RBD_domain_sf"/>
</dbReference>
<dbReference type="Gene3D" id="3.30.70.330">
    <property type="match status" value="2"/>
</dbReference>